<feature type="signal peptide" evidence="2">
    <location>
        <begin position="1"/>
        <end position="19"/>
    </location>
</feature>
<proteinExistence type="predicted"/>
<feature type="region of interest" description="Disordered" evidence="1">
    <location>
        <begin position="1141"/>
        <end position="1167"/>
    </location>
</feature>
<feature type="region of interest" description="Disordered" evidence="1">
    <location>
        <begin position="838"/>
        <end position="870"/>
    </location>
</feature>
<evidence type="ECO:0000259" key="3">
    <source>
        <dbReference type="PROSITE" id="PS50940"/>
    </source>
</evidence>
<feature type="region of interest" description="Disordered" evidence="1">
    <location>
        <begin position="1462"/>
        <end position="1522"/>
    </location>
</feature>
<feature type="compositionally biased region" description="Low complexity" evidence="1">
    <location>
        <begin position="742"/>
        <end position="760"/>
    </location>
</feature>
<feature type="compositionally biased region" description="Polar residues" evidence="1">
    <location>
        <begin position="577"/>
        <end position="610"/>
    </location>
</feature>
<feature type="region of interest" description="Disordered" evidence="1">
    <location>
        <begin position="378"/>
        <end position="411"/>
    </location>
</feature>
<dbReference type="InterPro" id="IPR036508">
    <property type="entry name" value="Chitin-bd_dom_sf"/>
</dbReference>
<sequence length="1975" mass="220114">MINYTLFIGLGFLILCVYAQVRPPNFSPDSIPETSFTCEDKITGGYYADVEADCQLFHVCVQVSEFEFQDFRFLCPNDTVFDQQNLVCTNWFEVDCAQSVSLFSNDFGFKDLSGHNNDEDADNSNFNYNEGISYEYYEYESENQDEERNRFLVNSSPASLGVGREHGQGILGVDGKIRPHSTTAIPVGVTTTKRPPRVKSNINLAKNHPKKHGGLRRKPSSRFRNPFKNPPKKAADGRRPRVKSDLRQRHHGGNVRFQHSKKNKLGKKVNISKDKFKFADPIDNDIFSGPEVRPDGRAPRVKSNINAIENNNNIPSGSFSSSTPHAFHFIPTEPTTEAFQPTPFENEESFNTIEFSSDLFPSSTSQPFIPQHNVNENNINQRHRGSSHTKSNFNEQHRSNGVNEVRSFNRQSSFNTKNVNRFLDSTTKKPFIASTTQKPFGRSSTVQPPIISSTTRKPFVSSTTQRSFVSSQSTTFKVPFVSQKPFFSSTSKPFIQDSRFKVPFITKENNLTPLSEARRDKFRVPFLSKQDLSPPKGSKNFRPPFVTDKQKFSNNQQTRTKLSSSKSSKLRPPFISNEPNSIGTTIQPSTFNQRFSTTKSSNFNEGFSTTKSDKFNQESSRSSSNFNQRFSTSAPRSKFNTGFSKSSLNSNQGFSTVSPSRFDQRFSALANSFSTTTSSSSGFRQSSTTKRSIFSTTESPFKGSTSGSFFNVAFTTRSPGSNPRVKSNVIQSKEFVSGTVAKSQISHQSTSKSHSSHQSTFNSPNTPKFIDEIDEFEVPQSAISPLPFVTSTTARPQKTRKRVTVRRKVVRKNRFGNNVRAQVKNPPSQNFNRQNAQNFRNAQSVNQNQVQRYPSRISEQKEEVRSQGLSQHNNLLNSQNSQAQTSFKTNSGSQINHQQIGSQQQQNNNFDRIQVNQGSQHERTEGNVASEAQININSQKNSQTQKSFKTNAESQVNHQSIDSQQQENNKFHRVQDNLGVQHVRTHTENLESVAFNAQTNINSQKSQEQKSFKTNAKSQVNHQTIDSQKQPGNTFHRPQVNLRTQQGRTQTQTFRGEASSARTKLPQRFAHHEQGSVSRSRILDNQENKVLGTQKPQQHNPNNNANFNLQEKRTKLRQQQKQHKKTFILDEDESFNDITAPGSAKEKECNNPFECPPKKRAGGHRPRVKSNIKAKNRNFHFKHKLGRKIQDSNTITRNNIKPTPKVHPHNFVQEVNRPVKNSPKPHFKAQQQSITSKPPFPKGKLPNKPLSKNQFLSFLSNIGNASPIITVNSKTGKLSTIPGGTFPNGFSGSTKGISSSSIQNKIITTPSSIHSTSQPFFFAPDTTLKPGSRTSLSSTFSRNSFQSSPRPSLSKSNINEQFQSSPRPRLSNSFSSTNNNNRFHSSPSPTISSTSSFIPKNRFTSGPNTFASNSNIQSSPRSKLSSSSFNSINRFQSSPRPSLVSTTERFIASSTVLSISTTPSNGGQNIFIGSTTHSPQFSSPRSPPRSRFNGFRRSKSRRNRPAPFTKTFSSTSGATFPSSTTQVSSVFVAAAENEIIPISSTLPPVTPPPTSPKTPIFLPPTPANKILTINDILHMVATESPNGNPRVKSNILLAQRNSGRRSRKIGGRRADFGDSSSELDQIKKSSTEDDHKKKELFFASSSTPSNLHVSSTTKRSISAEDISPLENKVISTTKTPLVVQKNNASKVPKRNKFSPHIRPDGRKPRVKSNILAKSTTTTQITPSPVTQKDQTSSTSTITESPKIKDVKEEIMELHKNMTDIEAKIEYNNKNDKEPVVRPDGQKPRVKSNLLFNSSAKKQSERKIFYRPNSRLRSNRYSFNKLKSAIKSNPIPGKTSTTTLSTSTPFAPTIPTEESSLASTTTSSSSISTSKTPTTASTSIPSSTSKTPTSRSAFRFKSKKSRISSPFLEKFLAKHRRRKGLLENVKTESTTTFKPSTSSDSDISKKSTTTTVNTTTIAPTTTTTAIPSDIVR</sequence>
<dbReference type="EMBL" id="HACA01019364">
    <property type="protein sequence ID" value="CDW36725.1"/>
    <property type="molecule type" value="Transcribed_RNA"/>
</dbReference>
<accession>A0A0K2UF60</accession>
<dbReference type="PROSITE" id="PS50940">
    <property type="entry name" value="CHIT_BIND_II"/>
    <property type="match status" value="1"/>
</dbReference>
<feature type="compositionally biased region" description="Low complexity" evidence="1">
    <location>
        <begin position="1721"/>
        <end position="1731"/>
    </location>
</feature>
<feature type="compositionally biased region" description="Basic residues" evidence="1">
    <location>
        <begin position="1602"/>
        <end position="1611"/>
    </location>
</feature>
<feature type="compositionally biased region" description="Polar residues" evidence="1">
    <location>
        <begin position="1012"/>
        <end position="1033"/>
    </location>
</feature>
<feature type="compositionally biased region" description="Low complexity" evidence="1">
    <location>
        <begin position="1371"/>
        <end position="1399"/>
    </location>
</feature>
<reference evidence="4" key="1">
    <citation type="submission" date="2014-05" db="EMBL/GenBank/DDBJ databases">
        <authorList>
            <person name="Chronopoulou M."/>
        </authorList>
    </citation>
    <scope>NUCLEOTIDE SEQUENCE</scope>
    <source>
        <tissue evidence="4">Whole organism</tissue>
    </source>
</reference>
<dbReference type="GO" id="GO:0008061">
    <property type="term" value="F:chitin binding"/>
    <property type="evidence" value="ECO:0007669"/>
    <property type="project" value="InterPro"/>
</dbReference>
<feature type="compositionally biased region" description="Low complexity" evidence="1">
    <location>
        <begin position="1043"/>
        <end position="1056"/>
    </location>
</feature>
<feature type="region of interest" description="Disordered" evidence="1">
    <location>
        <begin position="1600"/>
        <end position="1635"/>
    </location>
</feature>
<feature type="region of interest" description="Disordered" evidence="1">
    <location>
        <begin position="1829"/>
        <end position="1901"/>
    </location>
</feature>
<feature type="region of interest" description="Disordered" evidence="1">
    <location>
        <begin position="187"/>
        <end position="265"/>
    </location>
</feature>
<feature type="compositionally biased region" description="Polar residues" evidence="1">
    <location>
        <begin position="1510"/>
        <end position="1522"/>
    </location>
</feature>
<feature type="compositionally biased region" description="Basic and acidic residues" evidence="1">
    <location>
        <begin position="1624"/>
        <end position="1635"/>
    </location>
</feature>
<feature type="compositionally biased region" description="Low complexity" evidence="1">
    <location>
        <begin position="617"/>
        <end position="633"/>
    </location>
</feature>
<feature type="region of interest" description="Disordered" evidence="1">
    <location>
        <begin position="1217"/>
        <end position="1246"/>
    </location>
</feature>
<feature type="domain" description="Chitin-binding type-2" evidence="3">
    <location>
        <begin position="35"/>
        <end position="98"/>
    </location>
</feature>
<feature type="compositionally biased region" description="Low complexity" evidence="1">
    <location>
        <begin position="891"/>
        <end position="907"/>
    </location>
</feature>
<feature type="region of interest" description="Disordered" evidence="1">
    <location>
        <begin position="1642"/>
        <end position="1661"/>
    </location>
</feature>
<feature type="compositionally biased region" description="Low complexity" evidence="1">
    <location>
        <begin position="1332"/>
        <end position="1348"/>
    </location>
</feature>
<feature type="compositionally biased region" description="Low complexity" evidence="1">
    <location>
        <begin position="1478"/>
        <end position="1493"/>
    </location>
</feature>
<protein>
    <submittedName>
        <fullName evidence="4">Putative LOC100169018 [Acyrthosiphon pisum]</fullName>
    </submittedName>
</protein>
<feature type="region of interest" description="Disordered" evidence="1">
    <location>
        <begin position="999"/>
        <end position="1083"/>
    </location>
</feature>
<feature type="compositionally biased region" description="Polar residues" evidence="1">
    <location>
        <begin position="1462"/>
        <end position="1477"/>
    </location>
</feature>
<evidence type="ECO:0000256" key="1">
    <source>
        <dbReference type="SAM" id="MobiDB-lite"/>
    </source>
</evidence>
<feature type="chain" id="PRO_5005488689" evidence="2">
    <location>
        <begin position="20"/>
        <end position="1975"/>
    </location>
</feature>
<feature type="region of interest" description="Disordered" evidence="1">
    <location>
        <begin position="1930"/>
        <end position="1949"/>
    </location>
</feature>
<feature type="compositionally biased region" description="Polar residues" evidence="1">
    <location>
        <begin position="634"/>
        <end position="654"/>
    </location>
</feature>
<feature type="region of interest" description="Disordered" evidence="1">
    <location>
        <begin position="1687"/>
        <end position="1708"/>
    </location>
</feature>
<feature type="region of interest" description="Disordered" evidence="1">
    <location>
        <begin position="1324"/>
        <end position="1444"/>
    </location>
</feature>
<dbReference type="SUPFAM" id="SSF57625">
    <property type="entry name" value="Invertebrate chitin-binding proteins"/>
    <property type="match status" value="1"/>
</dbReference>
<feature type="compositionally biased region" description="Basic residues" evidence="1">
    <location>
        <begin position="207"/>
        <end position="221"/>
    </location>
</feature>
<feature type="compositionally biased region" description="Polar residues" evidence="1">
    <location>
        <begin position="1349"/>
        <end position="1366"/>
    </location>
</feature>
<dbReference type="SMART" id="SM00494">
    <property type="entry name" value="ChtBD2"/>
    <property type="match status" value="1"/>
</dbReference>
<name>A0A0K2UF60_LEPSM</name>
<feature type="compositionally biased region" description="Basic and acidic residues" evidence="1">
    <location>
        <begin position="233"/>
        <end position="247"/>
    </location>
</feature>
<feature type="region of interest" description="Disordered" evidence="1">
    <location>
        <begin position="526"/>
        <end position="654"/>
    </location>
</feature>
<feature type="compositionally biased region" description="Basic residues" evidence="1">
    <location>
        <begin position="1494"/>
        <end position="1504"/>
    </location>
</feature>
<feature type="compositionally biased region" description="Polar residues" evidence="1">
    <location>
        <begin position="1643"/>
        <end position="1660"/>
    </location>
</feature>
<feature type="compositionally biased region" description="Basic residues" evidence="1">
    <location>
        <begin position="248"/>
        <end position="265"/>
    </location>
</feature>
<feature type="region of interest" description="Disordered" evidence="1">
    <location>
        <begin position="882"/>
        <end position="907"/>
    </location>
</feature>
<evidence type="ECO:0000256" key="2">
    <source>
        <dbReference type="SAM" id="SignalP"/>
    </source>
</evidence>
<feature type="region of interest" description="Disordered" evidence="1">
    <location>
        <begin position="435"/>
        <end position="458"/>
    </location>
</feature>
<feature type="compositionally biased region" description="Low complexity" evidence="1">
    <location>
        <begin position="1838"/>
        <end position="1847"/>
    </location>
</feature>
<dbReference type="GO" id="GO:0005576">
    <property type="term" value="C:extracellular region"/>
    <property type="evidence" value="ECO:0007669"/>
    <property type="project" value="InterPro"/>
</dbReference>
<feature type="region of interest" description="Disordered" evidence="1">
    <location>
        <begin position="1721"/>
        <end position="1744"/>
    </location>
</feature>
<organism evidence="4">
    <name type="scientific">Lepeophtheirus salmonis</name>
    <name type="common">Salmon louse</name>
    <name type="synonym">Caligus salmonis</name>
    <dbReference type="NCBI Taxonomy" id="72036"/>
    <lineage>
        <taxon>Eukaryota</taxon>
        <taxon>Metazoa</taxon>
        <taxon>Ecdysozoa</taxon>
        <taxon>Arthropoda</taxon>
        <taxon>Crustacea</taxon>
        <taxon>Multicrustacea</taxon>
        <taxon>Hexanauplia</taxon>
        <taxon>Copepoda</taxon>
        <taxon>Siphonostomatoida</taxon>
        <taxon>Caligidae</taxon>
        <taxon>Lepeophtheirus</taxon>
    </lineage>
</organism>
<dbReference type="Gene3D" id="2.170.140.10">
    <property type="entry name" value="Chitin binding domain"/>
    <property type="match status" value="1"/>
</dbReference>
<feature type="compositionally biased region" description="Polar residues" evidence="1">
    <location>
        <begin position="1402"/>
        <end position="1415"/>
    </location>
</feature>
<feature type="region of interest" description="Disordered" evidence="1">
    <location>
        <begin position="936"/>
        <end position="967"/>
    </location>
</feature>
<feature type="compositionally biased region" description="Basic residues" evidence="1">
    <location>
        <begin position="1158"/>
        <end position="1167"/>
    </location>
</feature>
<feature type="compositionally biased region" description="Polar residues" evidence="1">
    <location>
        <begin position="388"/>
        <end position="411"/>
    </location>
</feature>
<evidence type="ECO:0000313" key="4">
    <source>
        <dbReference type="EMBL" id="CDW36725.1"/>
    </source>
</evidence>
<keyword evidence="2" id="KW-0732">Signal</keyword>
<feature type="region of interest" description="Disordered" evidence="1">
    <location>
        <begin position="740"/>
        <end position="768"/>
    </location>
</feature>
<feature type="compositionally biased region" description="Polar residues" evidence="1">
    <location>
        <begin position="1732"/>
        <end position="1743"/>
    </location>
</feature>
<feature type="compositionally biased region" description="Low complexity" evidence="1">
    <location>
        <begin position="1939"/>
        <end position="1949"/>
    </location>
</feature>
<feature type="compositionally biased region" description="Low complexity" evidence="1">
    <location>
        <begin position="1854"/>
        <end position="1896"/>
    </location>
</feature>
<feature type="compositionally biased region" description="Low complexity" evidence="1">
    <location>
        <begin position="1416"/>
        <end position="1438"/>
    </location>
</feature>
<dbReference type="InterPro" id="IPR002557">
    <property type="entry name" value="Chitin-bd_dom"/>
</dbReference>
<dbReference type="Pfam" id="PF01607">
    <property type="entry name" value="CBM_14"/>
    <property type="match status" value="1"/>
</dbReference>